<gene>
    <name evidence="1" type="ORF">GPDM_00975</name>
</gene>
<evidence type="ECO:0000313" key="1">
    <source>
        <dbReference type="EMBL" id="EGA91396.1"/>
    </source>
</evidence>
<accession>E7RCN1</accession>
<reference evidence="1 2" key="1">
    <citation type="journal article" date="2011" name="J. Bacteriol.">
        <title>The Draft Genome of Planococcus donghaensis MPA1U2 Reveals Nonsporulation Pathways Controlled by a Conserved Spo0A Regulon.</title>
        <authorList>
            <person name="Pearson M.D."/>
            <person name="Noller H.F."/>
        </authorList>
    </citation>
    <scope>NUCLEOTIDE SEQUENCE [LARGE SCALE GENOMIC DNA]</scope>
    <source>
        <strain evidence="1 2">MPA1U2</strain>
    </source>
</reference>
<dbReference type="EMBL" id="AEPB01000001">
    <property type="protein sequence ID" value="EGA91396.1"/>
    <property type="molecule type" value="Genomic_DNA"/>
</dbReference>
<evidence type="ECO:0000313" key="2">
    <source>
        <dbReference type="Proteomes" id="UP000003052"/>
    </source>
</evidence>
<proteinExistence type="predicted"/>
<comment type="caution">
    <text evidence="1">The sequence shown here is derived from an EMBL/GenBank/DDBJ whole genome shotgun (WGS) entry which is preliminary data.</text>
</comment>
<sequence length="34" mass="3720">MNTVYIIEDGETGIGNIHCSGSTGIKELVDLQRR</sequence>
<dbReference type="Proteomes" id="UP000003052">
    <property type="component" value="Unassembled WGS sequence"/>
</dbReference>
<protein>
    <submittedName>
        <fullName evidence="1">Uncharacterized protein</fullName>
    </submittedName>
</protein>
<organism evidence="1 2">
    <name type="scientific">Planococcus donghaensis MPA1U2</name>
    <dbReference type="NCBI Taxonomy" id="933115"/>
    <lineage>
        <taxon>Bacteria</taxon>
        <taxon>Bacillati</taxon>
        <taxon>Bacillota</taxon>
        <taxon>Bacilli</taxon>
        <taxon>Bacillales</taxon>
        <taxon>Caryophanaceae</taxon>
        <taxon>Planococcus</taxon>
    </lineage>
</organism>
<name>E7RCN1_9BACL</name>
<dbReference type="AlphaFoldDB" id="E7RCN1"/>